<sequence length="175" mass="18713">MVYEPRAGLCVRPVSPAEARPDGRSGDVPVRGRPSGTPACCSTSIRAPDRVRSCLEPLSSAPPRRALQYAVPPRRPRCRRRSVLAFFAVWWCGGGVRPVAGLVFPFGAVSITGATIVNEAFPRFEVVDPANSDARAVHCSGGGGGGDGRATLAPRQGHRRRIRRVAAHGAGRRRR</sequence>
<organism evidence="1 2">
    <name type="scientific">Ixodes persulcatus</name>
    <name type="common">Taiga tick</name>
    <dbReference type="NCBI Taxonomy" id="34615"/>
    <lineage>
        <taxon>Eukaryota</taxon>
        <taxon>Metazoa</taxon>
        <taxon>Ecdysozoa</taxon>
        <taxon>Arthropoda</taxon>
        <taxon>Chelicerata</taxon>
        <taxon>Arachnida</taxon>
        <taxon>Acari</taxon>
        <taxon>Parasitiformes</taxon>
        <taxon>Ixodida</taxon>
        <taxon>Ixodoidea</taxon>
        <taxon>Ixodidae</taxon>
        <taxon>Ixodinae</taxon>
        <taxon>Ixodes</taxon>
    </lineage>
</organism>
<name>A0AC60PZS6_IXOPE</name>
<keyword evidence="2" id="KW-1185">Reference proteome</keyword>
<gene>
    <name evidence="1" type="ORF">HPB47_026188</name>
</gene>
<comment type="caution">
    <text evidence="1">The sequence shown here is derived from an EMBL/GenBank/DDBJ whole genome shotgun (WGS) entry which is preliminary data.</text>
</comment>
<reference evidence="1 2" key="1">
    <citation type="journal article" date="2020" name="Cell">
        <title>Large-Scale Comparative Analyses of Tick Genomes Elucidate Their Genetic Diversity and Vector Capacities.</title>
        <authorList>
            <consortium name="Tick Genome and Microbiome Consortium (TIGMIC)"/>
            <person name="Jia N."/>
            <person name="Wang J."/>
            <person name="Shi W."/>
            <person name="Du L."/>
            <person name="Sun Y."/>
            <person name="Zhan W."/>
            <person name="Jiang J.F."/>
            <person name="Wang Q."/>
            <person name="Zhang B."/>
            <person name="Ji P."/>
            <person name="Bell-Sakyi L."/>
            <person name="Cui X.M."/>
            <person name="Yuan T.T."/>
            <person name="Jiang B.G."/>
            <person name="Yang W.F."/>
            <person name="Lam T.T."/>
            <person name="Chang Q.C."/>
            <person name="Ding S.J."/>
            <person name="Wang X.J."/>
            <person name="Zhu J.G."/>
            <person name="Ruan X.D."/>
            <person name="Zhao L."/>
            <person name="Wei J.T."/>
            <person name="Ye R.Z."/>
            <person name="Que T.C."/>
            <person name="Du C.H."/>
            <person name="Zhou Y.H."/>
            <person name="Cheng J.X."/>
            <person name="Dai P.F."/>
            <person name="Guo W.B."/>
            <person name="Han X.H."/>
            <person name="Huang E.J."/>
            <person name="Li L.F."/>
            <person name="Wei W."/>
            <person name="Gao Y.C."/>
            <person name="Liu J.Z."/>
            <person name="Shao H.Z."/>
            <person name="Wang X."/>
            <person name="Wang C.C."/>
            <person name="Yang T.C."/>
            <person name="Huo Q.B."/>
            <person name="Li W."/>
            <person name="Chen H.Y."/>
            <person name="Chen S.E."/>
            <person name="Zhou L.G."/>
            <person name="Ni X.B."/>
            <person name="Tian J.H."/>
            <person name="Sheng Y."/>
            <person name="Liu T."/>
            <person name="Pan Y.S."/>
            <person name="Xia L.Y."/>
            <person name="Li J."/>
            <person name="Zhao F."/>
            <person name="Cao W.C."/>
        </authorList>
    </citation>
    <scope>NUCLEOTIDE SEQUENCE [LARGE SCALE GENOMIC DNA]</scope>
    <source>
        <strain evidence="1">Iper-2018</strain>
    </source>
</reference>
<accession>A0AC60PZS6</accession>
<dbReference type="Proteomes" id="UP000805193">
    <property type="component" value="Unassembled WGS sequence"/>
</dbReference>
<evidence type="ECO:0000313" key="1">
    <source>
        <dbReference type="EMBL" id="KAG0426721.1"/>
    </source>
</evidence>
<dbReference type="EMBL" id="JABSTQ010009692">
    <property type="protein sequence ID" value="KAG0426721.1"/>
    <property type="molecule type" value="Genomic_DNA"/>
</dbReference>
<proteinExistence type="predicted"/>
<evidence type="ECO:0000313" key="2">
    <source>
        <dbReference type="Proteomes" id="UP000805193"/>
    </source>
</evidence>
<protein>
    <submittedName>
        <fullName evidence="1">Uncharacterized protein</fullName>
    </submittedName>
</protein>